<gene>
    <name evidence="1" type="ORF">Tci_931453</name>
</gene>
<dbReference type="AlphaFoldDB" id="A0A699XU33"/>
<reference evidence="1" key="1">
    <citation type="journal article" date="2019" name="Sci. Rep.">
        <title>Draft genome of Tanacetum cinerariifolium, the natural source of mosquito coil.</title>
        <authorList>
            <person name="Yamashiro T."/>
            <person name="Shiraishi A."/>
            <person name="Satake H."/>
            <person name="Nakayama K."/>
        </authorList>
    </citation>
    <scope>NUCLEOTIDE SEQUENCE</scope>
</reference>
<evidence type="ECO:0000313" key="1">
    <source>
        <dbReference type="EMBL" id="GFD59484.1"/>
    </source>
</evidence>
<feature type="non-terminal residue" evidence="1">
    <location>
        <position position="1"/>
    </location>
</feature>
<name>A0A699XU33_TANCI</name>
<accession>A0A699XU33</accession>
<organism evidence="1">
    <name type="scientific">Tanacetum cinerariifolium</name>
    <name type="common">Dalmatian daisy</name>
    <name type="synonym">Chrysanthemum cinerariifolium</name>
    <dbReference type="NCBI Taxonomy" id="118510"/>
    <lineage>
        <taxon>Eukaryota</taxon>
        <taxon>Viridiplantae</taxon>
        <taxon>Streptophyta</taxon>
        <taxon>Embryophyta</taxon>
        <taxon>Tracheophyta</taxon>
        <taxon>Spermatophyta</taxon>
        <taxon>Magnoliopsida</taxon>
        <taxon>eudicotyledons</taxon>
        <taxon>Gunneridae</taxon>
        <taxon>Pentapetalae</taxon>
        <taxon>asterids</taxon>
        <taxon>campanulids</taxon>
        <taxon>Asterales</taxon>
        <taxon>Asteraceae</taxon>
        <taxon>Asteroideae</taxon>
        <taxon>Anthemideae</taxon>
        <taxon>Anthemidinae</taxon>
        <taxon>Tanacetum</taxon>
    </lineage>
</organism>
<sequence length="79" mass="8080">VFELGFEVVGRVVAECGMASFGIVIGDVVADFKLGFGQAGKGAAVEQFGFEAAPKRFGMRIVVAVAAPAHVLQGPVTGQ</sequence>
<protein>
    <submittedName>
        <fullName evidence="1">Uncharacterized protein</fullName>
    </submittedName>
</protein>
<dbReference type="EMBL" id="BKCJ011865570">
    <property type="protein sequence ID" value="GFD59484.1"/>
    <property type="molecule type" value="Genomic_DNA"/>
</dbReference>
<comment type="caution">
    <text evidence="1">The sequence shown here is derived from an EMBL/GenBank/DDBJ whole genome shotgun (WGS) entry which is preliminary data.</text>
</comment>
<proteinExistence type="predicted"/>